<dbReference type="InterPro" id="IPR013815">
    <property type="entry name" value="ATP_grasp_subdomain_1"/>
</dbReference>
<protein>
    <submittedName>
        <fullName evidence="1">Prodigiosin synthesizing transferase PigC</fullName>
    </submittedName>
</protein>
<dbReference type="GO" id="GO:0016740">
    <property type="term" value="F:transferase activity"/>
    <property type="evidence" value="ECO:0007669"/>
    <property type="project" value="UniProtKB-KW"/>
</dbReference>
<name>A0A4Y2EXH2_ARAVE</name>
<keyword evidence="2" id="KW-1185">Reference proteome</keyword>
<gene>
    <name evidence="1" type="primary">pigC_1</name>
    <name evidence="1" type="ORF">AVEN_69626_1</name>
</gene>
<dbReference type="OrthoDB" id="6515146at2759"/>
<proteinExistence type="predicted"/>
<dbReference type="AlphaFoldDB" id="A0A4Y2EXH2"/>
<sequence>MHPSFALRESAMPDLTEFERGMIVGSRLVGGSVTETINDTRNIQKLPKGTLLPEISYPSPSVVPLFVPFSEKVCQNPDITGGKGSSLGKLTELSKDFKNFIVPNGVVVTTAAYEVFVTDEILKEIKKLEKVL</sequence>
<dbReference type="GO" id="GO:0005524">
    <property type="term" value="F:ATP binding"/>
    <property type="evidence" value="ECO:0007669"/>
    <property type="project" value="InterPro"/>
</dbReference>
<organism evidence="1 2">
    <name type="scientific">Araneus ventricosus</name>
    <name type="common">Orbweaver spider</name>
    <name type="synonym">Epeira ventricosa</name>
    <dbReference type="NCBI Taxonomy" id="182803"/>
    <lineage>
        <taxon>Eukaryota</taxon>
        <taxon>Metazoa</taxon>
        <taxon>Ecdysozoa</taxon>
        <taxon>Arthropoda</taxon>
        <taxon>Chelicerata</taxon>
        <taxon>Arachnida</taxon>
        <taxon>Araneae</taxon>
        <taxon>Araneomorphae</taxon>
        <taxon>Entelegynae</taxon>
        <taxon>Araneoidea</taxon>
        <taxon>Araneidae</taxon>
        <taxon>Araneus</taxon>
    </lineage>
</organism>
<evidence type="ECO:0000313" key="2">
    <source>
        <dbReference type="Proteomes" id="UP000499080"/>
    </source>
</evidence>
<dbReference type="Gene3D" id="3.30.1490.20">
    <property type="entry name" value="ATP-grasp fold, A domain"/>
    <property type="match status" value="1"/>
</dbReference>
<dbReference type="Proteomes" id="UP000499080">
    <property type="component" value="Unassembled WGS sequence"/>
</dbReference>
<keyword evidence="1" id="KW-0808">Transferase</keyword>
<comment type="caution">
    <text evidence="1">The sequence shown here is derived from an EMBL/GenBank/DDBJ whole genome shotgun (WGS) entry which is preliminary data.</text>
</comment>
<feature type="non-terminal residue" evidence="1">
    <location>
        <position position="132"/>
    </location>
</feature>
<evidence type="ECO:0000313" key="1">
    <source>
        <dbReference type="EMBL" id="GBM32716.1"/>
    </source>
</evidence>
<dbReference type="EMBL" id="BGPR01000716">
    <property type="protein sequence ID" value="GBM32716.1"/>
    <property type="molecule type" value="Genomic_DNA"/>
</dbReference>
<dbReference type="SUPFAM" id="SSF56059">
    <property type="entry name" value="Glutathione synthetase ATP-binding domain-like"/>
    <property type="match status" value="1"/>
</dbReference>
<reference evidence="1 2" key="1">
    <citation type="journal article" date="2019" name="Sci. Rep.">
        <title>Orb-weaving spider Araneus ventricosus genome elucidates the spidroin gene catalogue.</title>
        <authorList>
            <person name="Kono N."/>
            <person name="Nakamura H."/>
            <person name="Ohtoshi R."/>
            <person name="Moran D.A.P."/>
            <person name="Shinohara A."/>
            <person name="Yoshida Y."/>
            <person name="Fujiwara M."/>
            <person name="Mori M."/>
            <person name="Tomita M."/>
            <person name="Arakawa K."/>
        </authorList>
    </citation>
    <scope>NUCLEOTIDE SEQUENCE [LARGE SCALE GENOMIC DNA]</scope>
</reference>
<accession>A0A4Y2EXH2</accession>